<gene>
    <name evidence="2" type="ORF">RDB_LOCUS144850</name>
</gene>
<feature type="signal peptide" evidence="1">
    <location>
        <begin position="1"/>
        <end position="17"/>
    </location>
</feature>
<proteinExistence type="predicted"/>
<evidence type="ECO:0000313" key="3">
    <source>
        <dbReference type="Proteomes" id="UP000663846"/>
    </source>
</evidence>
<name>A0A8H3B9H5_9AGAM</name>
<dbReference type="Proteomes" id="UP000663846">
    <property type="component" value="Unassembled WGS sequence"/>
</dbReference>
<evidence type="ECO:0008006" key="4">
    <source>
        <dbReference type="Google" id="ProtNLM"/>
    </source>
</evidence>
<comment type="caution">
    <text evidence="2">The sequence shown here is derived from an EMBL/GenBank/DDBJ whole genome shotgun (WGS) entry which is preliminary data.</text>
</comment>
<dbReference type="Gene3D" id="2.60.20.10">
    <property type="entry name" value="Crystallins"/>
    <property type="match status" value="1"/>
</dbReference>
<keyword evidence="1" id="KW-0732">Signal</keyword>
<sequence>MRSASIAILSLAAAALGVPFEKRQTVLNGGLYYCTERNFTGICARTPPIDDGCHNFDATFNDQLSSFRSEPDQSLSCLLWSDADCQGTNPGAWIVRGVDDLNDIDFDNIASSYQCKNP</sequence>
<evidence type="ECO:0000313" key="2">
    <source>
        <dbReference type="EMBL" id="CAE6450378.1"/>
    </source>
</evidence>
<evidence type="ECO:0000256" key="1">
    <source>
        <dbReference type="SAM" id="SignalP"/>
    </source>
</evidence>
<dbReference type="AlphaFoldDB" id="A0A8H3B9H5"/>
<accession>A0A8H3B9H5</accession>
<organism evidence="2 3">
    <name type="scientific">Rhizoctonia solani</name>
    <dbReference type="NCBI Taxonomy" id="456999"/>
    <lineage>
        <taxon>Eukaryota</taxon>
        <taxon>Fungi</taxon>
        <taxon>Dikarya</taxon>
        <taxon>Basidiomycota</taxon>
        <taxon>Agaricomycotina</taxon>
        <taxon>Agaricomycetes</taxon>
        <taxon>Cantharellales</taxon>
        <taxon>Ceratobasidiaceae</taxon>
        <taxon>Rhizoctonia</taxon>
    </lineage>
</organism>
<feature type="chain" id="PRO_5034760547" description="Cyanovirin-N domain-containing protein" evidence="1">
    <location>
        <begin position="18"/>
        <end position="118"/>
    </location>
</feature>
<protein>
    <recommendedName>
        <fullName evidence="4">Cyanovirin-N domain-containing protein</fullName>
    </recommendedName>
</protein>
<dbReference type="EMBL" id="CAJMWS010000544">
    <property type="protein sequence ID" value="CAE6450378.1"/>
    <property type="molecule type" value="Genomic_DNA"/>
</dbReference>
<reference evidence="2" key="1">
    <citation type="submission" date="2021-01" db="EMBL/GenBank/DDBJ databases">
        <authorList>
            <person name="Kaushik A."/>
        </authorList>
    </citation>
    <scope>NUCLEOTIDE SEQUENCE</scope>
    <source>
        <strain evidence="2">AG1-1C</strain>
    </source>
</reference>